<dbReference type="Gene3D" id="1.10.10.10">
    <property type="entry name" value="Winged helix-like DNA-binding domain superfamily/Winged helix DNA-binding domain"/>
    <property type="match status" value="1"/>
</dbReference>
<protein>
    <submittedName>
        <fullName evidence="1">Molybdate transport system regulatory protein</fullName>
    </submittedName>
</protein>
<comment type="caution">
    <text evidence="1">The sequence shown here is derived from an EMBL/GenBank/DDBJ whole genome shotgun (WGS) entry which is preliminary data.</text>
</comment>
<name>A0A840AU22_9HYPH</name>
<accession>A0A840AU22</accession>
<dbReference type="Proteomes" id="UP000553963">
    <property type="component" value="Unassembled WGS sequence"/>
</dbReference>
<dbReference type="InterPro" id="IPR051815">
    <property type="entry name" value="Molybdate_resp_trans_reg"/>
</dbReference>
<evidence type="ECO:0000313" key="1">
    <source>
        <dbReference type="EMBL" id="MBB3933084.1"/>
    </source>
</evidence>
<dbReference type="RefSeq" id="WP_246410076.1">
    <property type="nucleotide sequence ID" value="NZ_JACIDS010000005.1"/>
</dbReference>
<gene>
    <name evidence="1" type="ORF">GGR25_004148</name>
</gene>
<dbReference type="InterPro" id="IPR036388">
    <property type="entry name" value="WH-like_DNA-bd_sf"/>
</dbReference>
<keyword evidence="2" id="KW-1185">Reference proteome</keyword>
<dbReference type="PANTHER" id="PTHR30432">
    <property type="entry name" value="TRANSCRIPTIONAL REGULATOR MODE"/>
    <property type="match status" value="1"/>
</dbReference>
<organism evidence="1 2">
    <name type="scientific">Kaistia hirudinis</name>
    <dbReference type="NCBI Taxonomy" id="1293440"/>
    <lineage>
        <taxon>Bacteria</taxon>
        <taxon>Pseudomonadati</taxon>
        <taxon>Pseudomonadota</taxon>
        <taxon>Alphaproteobacteria</taxon>
        <taxon>Hyphomicrobiales</taxon>
        <taxon>Kaistiaceae</taxon>
        <taxon>Kaistia</taxon>
    </lineage>
</organism>
<dbReference type="PANTHER" id="PTHR30432:SF1">
    <property type="entry name" value="DNA-BINDING TRANSCRIPTIONAL DUAL REGULATOR MODE"/>
    <property type="match status" value="1"/>
</dbReference>
<evidence type="ECO:0000313" key="2">
    <source>
        <dbReference type="Proteomes" id="UP000553963"/>
    </source>
</evidence>
<dbReference type="EMBL" id="JACIDS010000005">
    <property type="protein sequence ID" value="MBB3933084.1"/>
    <property type="molecule type" value="Genomic_DNA"/>
</dbReference>
<proteinExistence type="predicted"/>
<reference evidence="1 2" key="1">
    <citation type="submission" date="2020-08" db="EMBL/GenBank/DDBJ databases">
        <title>Genomic Encyclopedia of Type Strains, Phase IV (KMG-IV): sequencing the most valuable type-strain genomes for metagenomic binning, comparative biology and taxonomic classification.</title>
        <authorList>
            <person name="Goeker M."/>
        </authorList>
    </citation>
    <scope>NUCLEOTIDE SEQUENCE [LARGE SCALE GENOMIC DNA]</scope>
    <source>
        <strain evidence="1 2">DSM 25966</strain>
    </source>
</reference>
<dbReference type="InterPro" id="IPR036390">
    <property type="entry name" value="WH_DNA-bd_sf"/>
</dbReference>
<sequence>MARVLRDPFAMRVTNQTEGLRFRLVLKPGFALGPGKADLLDAVEATGSLAAAGARLEMSPKRVWTLVREMNDAFLEPLIETEKGGAGGGGGARVTDLGRRILERYRSMEHEANAVVAAGIAELKTLMR</sequence>
<dbReference type="AlphaFoldDB" id="A0A840AU22"/>
<dbReference type="SUPFAM" id="SSF46785">
    <property type="entry name" value="Winged helix' DNA-binding domain"/>
    <property type="match status" value="1"/>
</dbReference>